<dbReference type="CDD" id="cd02951">
    <property type="entry name" value="SoxW"/>
    <property type="match status" value="1"/>
</dbReference>
<evidence type="ECO:0000256" key="2">
    <source>
        <dbReference type="SAM" id="SignalP"/>
    </source>
</evidence>
<dbReference type="SUPFAM" id="SSF52833">
    <property type="entry name" value="Thioredoxin-like"/>
    <property type="match status" value="2"/>
</dbReference>
<dbReference type="Pfam" id="PF13098">
    <property type="entry name" value="Thioredoxin_2"/>
    <property type="match status" value="2"/>
</dbReference>
<dbReference type="InterPro" id="IPR012336">
    <property type="entry name" value="Thioredoxin-like_fold"/>
</dbReference>
<dbReference type="Proteomes" id="UP000019442">
    <property type="component" value="Chromosome"/>
</dbReference>
<evidence type="ECO:0000256" key="1">
    <source>
        <dbReference type="ARBA" id="ARBA00022729"/>
    </source>
</evidence>
<evidence type="ECO:0000313" key="4">
    <source>
        <dbReference type="EMBL" id="AHK80174.1"/>
    </source>
</evidence>
<evidence type="ECO:0000313" key="5">
    <source>
        <dbReference type="Proteomes" id="UP000019442"/>
    </source>
</evidence>
<dbReference type="PROSITE" id="PS51352">
    <property type="entry name" value="THIOREDOXIN_2"/>
    <property type="match status" value="2"/>
</dbReference>
<organism evidence="4 5">
    <name type="scientific">Ectothiorhodospira haloalkaliphila</name>
    <dbReference type="NCBI Taxonomy" id="421628"/>
    <lineage>
        <taxon>Bacteria</taxon>
        <taxon>Pseudomonadati</taxon>
        <taxon>Pseudomonadota</taxon>
        <taxon>Gammaproteobacteria</taxon>
        <taxon>Chromatiales</taxon>
        <taxon>Ectothiorhodospiraceae</taxon>
        <taxon>Ectothiorhodospira</taxon>
    </lineage>
</organism>
<dbReference type="RefSeq" id="WP_025282707.1">
    <property type="nucleotide sequence ID" value="NZ_CP007268.1"/>
</dbReference>
<dbReference type="InterPro" id="IPR036249">
    <property type="entry name" value="Thioredoxin-like_sf"/>
</dbReference>
<dbReference type="HOGENOM" id="CLU_067494_0_0_6"/>
<accession>W8KK83</accession>
<keyword evidence="5" id="KW-1185">Reference proteome</keyword>
<reference evidence="4 5" key="1">
    <citation type="journal article" date="2014" name="J Genomics">
        <title>Draft Genome Sequence of the Extremely Halophilic Phototrophic Purple Sulfur Bacterium Halorhodospira halochloris.</title>
        <authorList>
            <person name="Singh K.S."/>
            <person name="Kirksey J."/>
            <person name="Hoff W.D."/>
            <person name="Deole R."/>
        </authorList>
    </citation>
    <scope>NUCLEOTIDE SEQUENCE [LARGE SCALE GENOMIC DNA]</scope>
    <source>
        <strain evidence="4 5">A</strain>
    </source>
</reference>
<name>W8KK83_9GAMM</name>
<feature type="signal peptide" evidence="2">
    <location>
        <begin position="1"/>
        <end position="23"/>
    </location>
</feature>
<dbReference type="InterPro" id="IPR041737">
    <property type="entry name" value="SoxW"/>
</dbReference>
<evidence type="ECO:0000259" key="3">
    <source>
        <dbReference type="PROSITE" id="PS51352"/>
    </source>
</evidence>
<dbReference type="AlphaFoldDB" id="W8KK83"/>
<feature type="chain" id="PRO_5004910661" evidence="2">
    <location>
        <begin position="24"/>
        <end position="348"/>
    </location>
</feature>
<dbReference type="InterPro" id="IPR013766">
    <property type="entry name" value="Thioredoxin_domain"/>
</dbReference>
<dbReference type="PANTHER" id="PTHR15337:SF11">
    <property type="entry name" value="THIOREDOXIN DOMAIN-CONTAINING PROTEIN"/>
    <property type="match status" value="1"/>
</dbReference>
<feature type="domain" description="Thioredoxin" evidence="3">
    <location>
        <begin position="194"/>
        <end position="335"/>
    </location>
</feature>
<dbReference type="PATRIC" id="fig|1354791.3.peg.262"/>
<gene>
    <name evidence="4" type="ORF">M911_14590</name>
</gene>
<sequence length="348" mass="39704">MTIKLYRWVSLIALMCLPAAGVAQDGPRLAPGMVNPGWVEPPPWFHESFLDIREDVEEAAAEGKRLMLYFYQDGCPYCEKLIRDNFGQHDIAEKAQEYFHVIAINMWGAREVTDMEGRDTTERDFARDLGVQFTPTLLMFNEDFETVARLNGYYEPHRFRAALSYIGEGLENEMSFPEYFEQVGGEPASGELHVREDWMQPPMDLAAALEDGDKPLLIFFEQAQCSACDELHGDILQREETQAQLERFQVAQVDIWSDTPLITPDGVSTTAREWAREAGVLYTPTMALYTSEDGEVIRTEGYLRSFHVQSVMAYVATGAYRDEPELQRYLDGRAQSLYEQGIEVDLMD</sequence>
<dbReference type="OrthoDB" id="9791630at2"/>
<dbReference type="Gene3D" id="3.40.30.10">
    <property type="entry name" value="Glutaredoxin"/>
    <property type="match status" value="2"/>
</dbReference>
<feature type="domain" description="Thioredoxin" evidence="3">
    <location>
        <begin position="13"/>
        <end position="168"/>
    </location>
</feature>
<dbReference type="EMBL" id="CP007268">
    <property type="protein sequence ID" value="AHK80174.1"/>
    <property type="molecule type" value="Genomic_DNA"/>
</dbReference>
<keyword evidence="1 2" id="KW-0732">Signal</keyword>
<dbReference type="KEGG" id="hhc:M911_14590"/>
<dbReference type="PANTHER" id="PTHR15337">
    <property type="entry name" value="ANTERIOR GRADIENT PROTEIN-RELATED"/>
    <property type="match status" value="1"/>
</dbReference>
<proteinExistence type="predicted"/>
<reference evidence="5" key="2">
    <citation type="submission" date="2014-02" db="EMBL/GenBank/DDBJ databases">
        <title>Draft Genome Sequence of extremely halophilic bacteria Halorhodospira halochloris.</title>
        <authorList>
            <person name="Singh K.S."/>
        </authorList>
    </citation>
    <scope>NUCLEOTIDE SEQUENCE [LARGE SCALE GENOMIC DNA]</scope>
    <source>
        <strain evidence="5">A</strain>
    </source>
</reference>
<dbReference type="InterPro" id="IPR051099">
    <property type="entry name" value="AGR/TXD"/>
</dbReference>
<protein>
    <submittedName>
        <fullName evidence="4">Thioredoxin</fullName>
    </submittedName>
</protein>